<comment type="caution">
    <text evidence="4">The sequence shown here is derived from an EMBL/GenBank/DDBJ whole genome shotgun (WGS) entry which is preliminary data.</text>
</comment>
<dbReference type="Proteomes" id="UP000185783">
    <property type="component" value="Unassembled WGS sequence"/>
</dbReference>
<dbReference type="STRING" id="197461.A3843_16300"/>
<sequence>MGSDMRLLAFFIVFGFAAFLSSQQAYADCVNPPGKESKIIYNRDHKAMQFCNGTAWTGMAGGSSSIMEGDTMVEGWPDAIACTTTSGTLSGQSFILYNSFENAGSTYRAYVSAQNNSNPPKYVRLTINNDGSFGGLLEIQVSTSSTAITGSCTNKSISELYEDGQAFNFVGGGVVGGAGGADTLAGLSCSDGQMVVYDDASSAWVCVDVSASGAADNLGDHTATQDLDLATHEILNVSGIAVSPVAGAGKPNNFENPSLWTQSGSDIYVTGGNVGIGTASPADTLHVHSIGATGLKHSRNGIPTQFMQRVSNNGSVDTLITSVDGNDNAGIAIDENGNVGIGTTSPTAKLHFANDVAGAGDANMIQLYNDNGGIIYGFGMQSGGLSYRGGAHIFYSADASTEYMRIANSGNLGLGTISPKEELHIKGNAALLVLEGTDHAYMEFFPDTYAGGRKAYVGFGGTGENFTIGNEEATGSIILNTSAAGTEFLVSDSGNTGVGVSSPSYKLHVGGQVAGNAAYVNTSDARLKKDVADISYGISDVMKLRPVTFYWKDQDADWQQGRKVGLIAQEVEKIAPEVVSTADDEMKTKSIAYGDLVPLLIKSVQEQQAMIEKLEAANDNLTQKVDALEKAADQ</sequence>
<evidence type="ECO:0000256" key="2">
    <source>
        <dbReference type="SAM" id="SignalP"/>
    </source>
</evidence>
<feature type="chain" id="PRO_5010574799" description="Peptidase S74 domain-containing protein" evidence="2">
    <location>
        <begin position="28"/>
        <end position="634"/>
    </location>
</feature>
<feature type="domain" description="Peptidase S74" evidence="3">
    <location>
        <begin position="523"/>
        <end position="618"/>
    </location>
</feature>
<evidence type="ECO:0000313" key="5">
    <source>
        <dbReference type="Proteomes" id="UP000185783"/>
    </source>
</evidence>
<feature type="signal peptide" evidence="2">
    <location>
        <begin position="1"/>
        <end position="27"/>
    </location>
</feature>
<dbReference type="PROSITE" id="PS51688">
    <property type="entry name" value="ICA"/>
    <property type="match status" value="1"/>
</dbReference>
<evidence type="ECO:0000313" key="4">
    <source>
        <dbReference type="EMBL" id="OKL42918.1"/>
    </source>
</evidence>
<dbReference type="EMBL" id="LVVZ01000025">
    <property type="protein sequence ID" value="OKL42918.1"/>
    <property type="molecule type" value="Genomic_DNA"/>
</dbReference>
<dbReference type="InterPro" id="IPR036388">
    <property type="entry name" value="WH-like_DNA-bd_sf"/>
</dbReference>
<accession>A0A1U7JE00</accession>
<name>A0A1U7JE00_9HYPH</name>
<reference evidence="4 5" key="1">
    <citation type="submission" date="2016-03" db="EMBL/GenBank/DDBJ databases">
        <title>Genome sequence of Nesiotobacter sp. nov., a moderately halophilic alphaproteobacterium isolated from the Yellow Sea, China.</title>
        <authorList>
            <person name="Zhang G."/>
            <person name="Zhang R."/>
        </authorList>
    </citation>
    <scope>NUCLEOTIDE SEQUENCE [LARGE SCALE GENOMIC DNA]</scope>
    <source>
        <strain evidence="4 5">WB1-6</strain>
    </source>
</reference>
<keyword evidence="5" id="KW-1185">Reference proteome</keyword>
<keyword evidence="1" id="KW-0175">Coiled coil</keyword>
<feature type="coiled-coil region" evidence="1">
    <location>
        <begin position="604"/>
        <end position="634"/>
    </location>
</feature>
<protein>
    <recommendedName>
        <fullName evidence="3">Peptidase S74 domain-containing protein</fullName>
    </recommendedName>
</protein>
<gene>
    <name evidence="4" type="ORF">A3843_16300</name>
</gene>
<organism evidence="4 5">
    <name type="scientific">Pseudovibrio exalbescens</name>
    <dbReference type="NCBI Taxonomy" id="197461"/>
    <lineage>
        <taxon>Bacteria</taxon>
        <taxon>Pseudomonadati</taxon>
        <taxon>Pseudomonadota</taxon>
        <taxon>Alphaproteobacteria</taxon>
        <taxon>Hyphomicrobiales</taxon>
        <taxon>Stappiaceae</taxon>
        <taxon>Pseudovibrio</taxon>
    </lineage>
</organism>
<dbReference type="InterPro" id="IPR030392">
    <property type="entry name" value="S74_ICA"/>
</dbReference>
<dbReference type="Pfam" id="PF13884">
    <property type="entry name" value="Peptidase_S74"/>
    <property type="match status" value="1"/>
</dbReference>
<proteinExistence type="predicted"/>
<evidence type="ECO:0000259" key="3">
    <source>
        <dbReference type="PROSITE" id="PS51688"/>
    </source>
</evidence>
<dbReference type="AlphaFoldDB" id="A0A1U7JE00"/>
<keyword evidence="2" id="KW-0732">Signal</keyword>
<dbReference type="Gene3D" id="1.10.10.10">
    <property type="entry name" value="Winged helix-like DNA-binding domain superfamily/Winged helix DNA-binding domain"/>
    <property type="match status" value="1"/>
</dbReference>
<evidence type="ECO:0000256" key="1">
    <source>
        <dbReference type="SAM" id="Coils"/>
    </source>
</evidence>